<protein>
    <submittedName>
        <fullName evidence="2">Uncharacterized protein</fullName>
    </submittedName>
</protein>
<feature type="region of interest" description="Disordered" evidence="1">
    <location>
        <begin position="111"/>
        <end position="154"/>
    </location>
</feature>
<dbReference type="OrthoDB" id="4411668at2759"/>
<accession>W9YK15</accession>
<evidence type="ECO:0000256" key="1">
    <source>
        <dbReference type="SAM" id="MobiDB-lite"/>
    </source>
</evidence>
<dbReference type="eggNOG" id="ENOG502TGUN">
    <property type="taxonomic scope" value="Eukaryota"/>
</dbReference>
<dbReference type="EMBL" id="AMGY01000001">
    <property type="protein sequence ID" value="EXJ93247.1"/>
    <property type="molecule type" value="Genomic_DNA"/>
</dbReference>
<evidence type="ECO:0000313" key="2">
    <source>
        <dbReference type="EMBL" id="EXJ93247.1"/>
    </source>
</evidence>
<sequence length="242" mass="26727">MFSIQSSRPDPPNPGNHRSRVLNTKQPIGNRTDSHEAYCQCAREAAEIWSLIQHLPEVSLDIVMAASDQALEVWGKSQACQACPRSFYETLSKVYAKLVDWFESAVATYTTPSAPSSISGDKVARTDTAESVADDLATTTSERDQRQRLPQSRGIRASPARAVCLPSPMSLGEYEFDEEQSRHLAFDLIGKKLKELAAVLHQMQQMQLESHSDTHDVGHGLNATFARTLRLLSSQNTALANN</sequence>
<comment type="caution">
    <text evidence="2">The sequence shown here is derived from an EMBL/GenBank/DDBJ whole genome shotgun (WGS) entry which is preliminary data.</text>
</comment>
<dbReference type="HOGENOM" id="CLU_1147060_0_0_1"/>
<dbReference type="AlphaFoldDB" id="W9YK15"/>
<reference evidence="2 3" key="1">
    <citation type="submission" date="2013-03" db="EMBL/GenBank/DDBJ databases">
        <title>The Genome Sequence of Capronia epimyces CBS 606.96.</title>
        <authorList>
            <consortium name="The Broad Institute Genomics Platform"/>
            <person name="Cuomo C."/>
            <person name="de Hoog S."/>
            <person name="Gorbushina A."/>
            <person name="Walker B."/>
            <person name="Young S.K."/>
            <person name="Zeng Q."/>
            <person name="Gargeya S."/>
            <person name="Fitzgerald M."/>
            <person name="Haas B."/>
            <person name="Abouelleil A."/>
            <person name="Allen A.W."/>
            <person name="Alvarado L."/>
            <person name="Arachchi H.M."/>
            <person name="Berlin A.M."/>
            <person name="Chapman S.B."/>
            <person name="Gainer-Dewar J."/>
            <person name="Goldberg J."/>
            <person name="Griggs A."/>
            <person name="Gujja S."/>
            <person name="Hansen M."/>
            <person name="Howarth C."/>
            <person name="Imamovic A."/>
            <person name="Ireland A."/>
            <person name="Larimer J."/>
            <person name="McCowan C."/>
            <person name="Murphy C."/>
            <person name="Pearson M."/>
            <person name="Poon T.W."/>
            <person name="Priest M."/>
            <person name="Roberts A."/>
            <person name="Saif S."/>
            <person name="Shea T."/>
            <person name="Sisk P."/>
            <person name="Sykes S."/>
            <person name="Wortman J."/>
            <person name="Nusbaum C."/>
            <person name="Birren B."/>
        </authorList>
    </citation>
    <scope>NUCLEOTIDE SEQUENCE [LARGE SCALE GENOMIC DNA]</scope>
    <source>
        <strain evidence="2 3">CBS 606.96</strain>
    </source>
</reference>
<gene>
    <name evidence="2" type="ORF">A1O3_01804</name>
</gene>
<organism evidence="2 3">
    <name type="scientific">Capronia epimyces CBS 606.96</name>
    <dbReference type="NCBI Taxonomy" id="1182542"/>
    <lineage>
        <taxon>Eukaryota</taxon>
        <taxon>Fungi</taxon>
        <taxon>Dikarya</taxon>
        <taxon>Ascomycota</taxon>
        <taxon>Pezizomycotina</taxon>
        <taxon>Eurotiomycetes</taxon>
        <taxon>Chaetothyriomycetidae</taxon>
        <taxon>Chaetothyriales</taxon>
        <taxon>Herpotrichiellaceae</taxon>
        <taxon>Capronia</taxon>
    </lineage>
</organism>
<dbReference type="GeneID" id="19165937"/>
<keyword evidence="3" id="KW-1185">Reference proteome</keyword>
<feature type="region of interest" description="Disordered" evidence="1">
    <location>
        <begin position="1"/>
        <end position="29"/>
    </location>
</feature>
<evidence type="ECO:0000313" key="3">
    <source>
        <dbReference type="Proteomes" id="UP000019478"/>
    </source>
</evidence>
<proteinExistence type="predicted"/>
<name>W9YK15_9EURO</name>
<dbReference type="Proteomes" id="UP000019478">
    <property type="component" value="Unassembled WGS sequence"/>
</dbReference>
<dbReference type="RefSeq" id="XP_007730137.1">
    <property type="nucleotide sequence ID" value="XM_007731947.1"/>
</dbReference>